<evidence type="ECO:0000313" key="2">
    <source>
        <dbReference type="EMBL" id="MBE9079832.1"/>
    </source>
</evidence>
<organism evidence="2 3">
    <name type="scientific">Vasconcelosia minhoensis LEGE 07310</name>
    <dbReference type="NCBI Taxonomy" id="915328"/>
    <lineage>
        <taxon>Bacteria</taxon>
        <taxon>Bacillati</taxon>
        <taxon>Cyanobacteriota</taxon>
        <taxon>Cyanophyceae</taxon>
        <taxon>Nodosilineales</taxon>
        <taxon>Cymatolegaceae</taxon>
        <taxon>Vasconcelosia</taxon>
        <taxon>Vasconcelosia minhoensis</taxon>
    </lineage>
</organism>
<feature type="region of interest" description="Disordered" evidence="1">
    <location>
        <begin position="1"/>
        <end position="26"/>
    </location>
</feature>
<sequence>MALNQAATNRPAASAGGNGSGSNRTAPSVATNYVTSNRFYVEIESKITACFTECSGLGVQIKKETVAEGGLNDQQRILLGTPEFSDVTLKRGMSGNQVFWDWLNALFKPRTAGVKLSQHRRNVNILVFNQAGQTQQCWTLIGAVPIGWQAPSLQAEGNAVAIEALTLAYEGLNVTFGSGGGGATLLTGRSDTGYFASK</sequence>
<reference evidence="2" key="1">
    <citation type="submission" date="2020-10" db="EMBL/GenBank/DDBJ databases">
        <authorList>
            <person name="Castelo-Branco R."/>
            <person name="Eusebio N."/>
            <person name="Adriana R."/>
            <person name="Vieira A."/>
            <person name="Brugerolle De Fraissinette N."/>
            <person name="Rezende De Castro R."/>
            <person name="Schneider M.P."/>
            <person name="Vasconcelos V."/>
            <person name="Leao P.N."/>
        </authorList>
    </citation>
    <scope>NUCLEOTIDE SEQUENCE</scope>
    <source>
        <strain evidence="2">LEGE 07310</strain>
    </source>
</reference>
<dbReference type="PANTHER" id="PTHR38009:SF1">
    <property type="entry name" value="CONSERVED HYPOTHETICAL PHAGE TAIL PROTEIN"/>
    <property type="match status" value="1"/>
</dbReference>
<dbReference type="NCBIfam" id="TIGR02241">
    <property type="entry name" value="conserved hypothetical phage tail region protein"/>
    <property type="match status" value="1"/>
</dbReference>
<dbReference type="RefSeq" id="WP_193911181.1">
    <property type="nucleotide sequence ID" value="NZ_JADEXG010000069.1"/>
</dbReference>
<dbReference type="PANTHER" id="PTHR38009">
    <property type="entry name" value="CONSERVED HYPOTHETICAL PHAGE TAIL PROTEIN"/>
    <property type="match status" value="1"/>
</dbReference>
<dbReference type="AlphaFoldDB" id="A0A8J7A9L9"/>
<dbReference type="InterPro" id="IPR010667">
    <property type="entry name" value="Phage_T4_Gp19"/>
</dbReference>
<proteinExistence type="predicted"/>
<comment type="caution">
    <text evidence="2">The sequence shown here is derived from an EMBL/GenBank/DDBJ whole genome shotgun (WGS) entry which is preliminary data.</text>
</comment>
<name>A0A8J7A9L9_9CYAN</name>
<keyword evidence="3" id="KW-1185">Reference proteome</keyword>
<accession>A0A8J7A9L9</accession>
<dbReference type="GO" id="GO:0005198">
    <property type="term" value="F:structural molecule activity"/>
    <property type="evidence" value="ECO:0007669"/>
    <property type="project" value="InterPro"/>
</dbReference>
<dbReference type="Pfam" id="PF06841">
    <property type="entry name" value="Phage_T4_gp19"/>
    <property type="match status" value="1"/>
</dbReference>
<gene>
    <name evidence="2" type="ORF">IQ241_21470</name>
</gene>
<evidence type="ECO:0000256" key="1">
    <source>
        <dbReference type="SAM" id="MobiDB-lite"/>
    </source>
</evidence>
<protein>
    <submittedName>
        <fullName evidence="2">Phage tail protein</fullName>
    </submittedName>
</protein>
<dbReference type="EMBL" id="JADEXG010000069">
    <property type="protein sequence ID" value="MBE9079832.1"/>
    <property type="molecule type" value="Genomic_DNA"/>
</dbReference>
<evidence type="ECO:0000313" key="3">
    <source>
        <dbReference type="Proteomes" id="UP000636505"/>
    </source>
</evidence>
<dbReference type="InterPro" id="IPR011747">
    <property type="entry name" value="CHP02241"/>
</dbReference>
<dbReference type="Proteomes" id="UP000636505">
    <property type="component" value="Unassembled WGS sequence"/>
</dbReference>